<keyword evidence="3" id="KW-1185">Reference proteome</keyword>
<accession>A0AA36BGA9</accession>
<feature type="domain" description="DNA helicase Pif1-like 2B" evidence="1">
    <location>
        <begin position="75"/>
        <end position="106"/>
    </location>
</feature>
<dbReference type="EMBL" id="OX597827">
    <property type="protein sequence ID" value="CAI9732857.1"/>
    <property type="molecule type" value="Genomic_DNA"/>
</dbReference>
<dbReference type="PANTHER" id="PTHR10492:SF57">
    <property type="entry name" value="ATP-DEPENDENT DNA HELICASE"/>
    <property type="match status" value="1"/>
</dbReference>
<sequence length="154" mass="17520">MVSDLKELMNKVFPNPRNQFTDHNWLKTHAILAPENVVVNDLNFKFLEQLPVEHHIYNSINDVLNIDEAVNYPVEFLNSLTQPGLPLHNLHLKIGAPVMLLQNFDPPKTIFGLAEAATAEENIQPEMYYLSYYSDGIVIPNFGKQLTEVTTTKS</sequence>
<evidence type="ECO:0000313" key="3">
    <source>
        <dbReference type="Proteomes" id="UP001162480"/>
    </source>
</evidence>
<gene>
    <name evidence="2" type="ORF">OCTVUL_1B000171</name>
</gene>
<name>A0AA36BGA9_OCTVU</name>
<evidence type="ECO:0000313" key="2">
    <source>
        <dbReference type="EMBL" id="CAI9732857.1"/>
    </source>
</evidence>
<organism evidence="2 3">
    <name type="scientific">Octopus vulgaris</name>
    <name type="common">Common octopus</name>
    <dbReference type="NCBI Taxonomy" id="6645"/>
    <lineage>
        <taxon>Eukaryota</taxon>
        <taxon>Metazoa</taxon>
        <taxon>Spiralia</taxon>
        <taxon>Lophotrochozoa</taxon>
        <taxon>Mollusca</taxon>
        <taxon>Cephalopoda</taxon>
        <taxon>Coleoidea</taxon>
        <taxon>Octopodiformes</taxon>
        <taxon>Octopoda</taxon>
        <taxon>Incirrata</taxon>
        <taxon>Octopodidae</taxon>
        <taxon>Octopus</taxon>
    </lineage>
</organism>
<dbReference type="PANTHER" id="PTHR10492">
    <property type="match status" value="1"/>
</dbReference>
<dbReference type="Proteomes" id="UP001162480">
    <property type="component" value="Chromosome 14"/>
</dbReference>
<dbReference type="Pfam" id="PF21530">
    <property type="entry name" value="Pif1_2B_dom"/>
    <property type="match status" value="1"/>
</dbReference>
<reference evidence="2" key="1">
    <citation type="submission" date="2023-08" db="EMBL/GenBank/DDBJ databases">
        <authorList>
            <person name="Alioto T."/>
            <person name="Alioto T."/>
            <person name="Gomez Garrido J."/>
        </authorList>
    </citation>
    <scope>NUCLEOTIDE SEQUENCE</scope>
</reference>
<dbReference type="AlphaFoldDB" id="A0AA36BGA9"/>
<dbReference type="InterPro" id="IPR049163">
    <property type="entry name" value="Pif1-like_2B_dom"/>
</dbReference>
<dbReference type="GO" id="GO:0004386">
    <property type="term" value="F:helicase activity"/>
    <property type="evidence" value="ECO:0007669"/>
    <property type="project" value="UniProtKB-KW"/>
</dbReference>
<protein>
    <submittedName>
        <fullName evidence="2">ATP-dependent DNA helicase PIF1-like</fullName>
    </submittedName>
</protein>
<evidence type="ECO:0000259" key="1">
    <source>
        <dbReference type="Pfam" id="PF21530"/>
    </source>
</evidence>
<proteinExistence type="predicted"/>